<dbReference type="CDD" id="cd07377">
    <property type="entry name" value="WHTH_GntR"/>
    <property type="match status" value="1"/>
</dbReference>
<sequence length="281" mass="30167">MTRLLELATRSRGGGYAPYEGTTMRDDPQALRTIQAQVAERLGTRIVRGEIAPGAAIPSEMSLCATLGVSRTVVREAIRSLSGKGLVAARPRSGTRVRPPEQWNQLDPDVLRWQIDTADAATYLAKLFQLRQAVEPMAAAVAARAGNPEDIARIRAAAQGLAAAESNEAWIEADIAFHRAIHVATRNEFFWPIAQMFEVVLRRSFTLAAPGDHRPRAVAEHARVMEAIAARAPEAAHRAMAALIGHAAGDLTRMYGIALPEGPGAAGEAEGGRHACEPPRP</sequence>
<keyword evidence="2" id="KW-0238">DNA-binding</keyword>
<comment type="caution">
    <text evidence="5">The sequence shown here is derived from an EMBL/GenBank/DDBJ whole genome shotgun (WGS) entry which is preliminary data.</text>
</comment>
<dbReference type="InterPro" id="IPR036390">
    <property type="entry name" value="WH_DNA-bd_sf"/>
</dbReference>
<dbReference type="SUPFAM" id="SSF48008">
    <property type="entry name" value="GntR ligand-binding domain-like"/>
    <property type="match status" value="1"/>
</dbReference>
<dbReference type="SMART" id="SM00345">
    <property type="entry name" value="HTH_GNTR"/>
    <property type="match status" value="1"/>
</dbReference>
<protein>
    <submittedName>
        <fullName evidence="5">FadR family transcriptional regulator</fullName>
    </submittedName>
</protein>
<dbReference type="Pfam" id="PF07729">
    <property type="entry name" value="FCD"/>
    <property type="match status" value="1"/>
</dbReference>
<dbReference type="AlphaFoldDB" id="A0A4Z0NVE5"/>
<reference evidence="5 6" key="1">
    <citation type="submission" date="2019-04" db="EMBL/GenBank/DDBJ databases">
        <authorList>
            <person name="Feng G."/>
            <person name="Zhu H."/>
        </authorList>
    </citation>
    <scope>NUCLEOTIDE SEQUENCE [LARGE SCALE GENOMIC DNA]</scope>
    <source>
        <strain evidence="5 6">6HR-1</strain>
    </source>
</reference>
<dbReference type="EMBL" id="SRLB01000002">
    <property type="protein sequence ID" value="TGE01693.1"/>
    <property type="molecule type" value="Genomic_DNA"/>
</dbReference>
<dbReference type="OrthoDB" id="9028214at2"/>
<evidence type="ECO:0000256" key="1">
    <source>
        <dbReference type="ARBA" id="ARBA00023015"/>
    </source>
</evidence>
<evidence type="ECO:0000259" key="4">
    <source>
        <dbReference type="PROSITE" id="PS50949"/>
    </source>
</evidence>
<name>A0A4Z0NVE5_9HYPH</name>
<dbReference type="GO" id="GO:0003677">
    <property type="term" value="F:DNA binding"/>
    <property type="evidence" value="ECO:0007669"/>
    <property type="project" value="UniProtKB-KW"/>
</dbReference>
<keyword evidence="3" id="KW-0804">Transcription</keyword>
<dbReference type="SUPFAM" id="SSF46785">
    <property type="entry name" value="Winged helix' DNA-binding domain"/>
    <property type="match status" value="1"/>
</dbReference>
<accession>A0A4Z0NVE5</accession>
<gene>
    <name evidence="5" type="ORF">EU555_03185</name>
</gene>
<dbReference type="Pfam" id="PF00392">
    <property type="entry name" value="GntR"/>
    <property type="match status" value="1"/>
</dbReference>
<dbReference type="InterPro" id="IPR011711">
    <property type="entry name" value="GntR_C"/>
</dbReference>
<dbReference type="PROSITE" id="PS50949">
    <property type="entry name" value="HTH_GNTR"/>
    <property type="match status" value="1"/>
</dbReference>
<keyword evidence="1" id="KW-0805">Transcription regulation</keyword>
<evidence type="ECO:0000313" key="6">
    <source>
        <dbReference type="Proteomes" id="UP000297535"/>
    </source>
</evidence>
<dbReference type="PRINTS" id="PR00035">
    <property type="entry name" value="HTHGNTR"/>
</dbReference>
<feature type="domain" description="HTH gntR-type" evidence="4">
    <location>
        <begin position="32"/>
        <end position="100"/>
    </location>
</feature>
<dbReference type="GO" id="GO:0003700">
    <property type="term" value="F:DNA-binding transcription factor activity"/>
    <property type="evidence" value="ECO:0007669"/>
    <property type="project" value="InterPro"/>
</dbReference>
<proteinExistence type="predicted"/>
<keyword evidence="6" id="KW-1185">Reference proteome</keyword>
<dbReference type="Gene3D" id="1.10.10.10">
    <property type="entry name" value="Winged helix-like DNA-binding domain superfamily/Winged helix DNA-binding domain"/>
    <property type="match status" value="1"/>
</dbReference>
<organism evidence="5 6">
    <name type="scientific">Methylobacterium nonmethylotrophicum</name>
    <dbReference type="NCBI Taxonomy" id="1141884"/>
    <lineage>
        <taxon>Bacteria</taxon>
        <taxon>Pseudomonadati</taxon>
        <taxon>Pseudomonadota</taxon>
        <taxon>Alphaproteobacteria</taxon>
        <taxon>Hyphomicrobiales</taxon>
        <taxon>Methylobacteriaceae</taxon>
        <taxon>Methylobacterium</taxon>
    </lineage>
</organism>
<dbReference type="InterPro" id="IPR008920">
    <property type="entry name" value="TF_FadR/GntR_C"/>
</dbReference>
<dbReference type="Proteomes" id="UP000297535">
    <property type="component" value="Unassembled WGS sequence"/>
</dbReference>
<dbReference type="Gene3D" id="1.20.120.530">
    <property type="entry name" value="GntR ligand-binding domain-like"/>
    <property type="match status" value="1"/>
</dbReference>
<dbReference type="InterPro" id="IPR036388">
    <property type="entry name" value="WH-like_DNA-bd_sf"/>
</dbReference>
<dbReference type="PANTHER" id="PTHR43537:SF44">
    <property type="entry name" value="GNTR FAMILY REGULATORY PROTEIN"/>
    <property type="match status" value="1"/>
</dbReference>
<dbReference type="SMART" id="SM00895">
    <property type="entry name" value="FCD"/>
    <property type="match status" value="1"/>
</dbReference>
<evidence type="ECO:0000256" key="2">
    <source>
        <dbReference type="ARBA" id="ARBA00023125"/>
    </source>
</evidence>
<evidence type="ECO:0000256" key="3">
    <source>
        <dbReference type="ARBA" id="ARBA00023163"/>
    </source>
</evidence>
<dbReference type="InterPro" id="IPR000524">
    <property type="entry name" value="Tscrpt_reg_HTH_GntR"/>
</dbReference>
<dbReference type="PANTHER" id="PTHR43537">
    <property type="entry name" value="TRANSCRIPTIONAL REGULATOR, GNTR FAMILY"/>
    <property type="match status" value="1"/>
</dbReference>
<evidence type="ECO:0000313" key="5">
    <source>
        <dbReference type="EMBL" id="TGE01693.1"/>
    </source>
</evidence>